<evidence type="ECO:0000313" key="2">
    <source>
        <dbReference type="EMBL" id="VDM92021.1"/>
    </source>
</evidence>
<dbReference type="STRING" id="42156.A0A3P7M6I0"/>
<keyword evidence="3" id="KW-1185">Reference proteome</keyword>
<feature type="region of interest" description="Disordered" evidence="1">
    <location>
        <begin position="30"/>
        <end position="58"/>
    </location>
</feature>
<proteinExistence type="predicted"/>
<evidence type="ECO:0008006" key="4">
    <source>
        <dbReference type="Google" id="ProtNLM"/>
    </source>
</evidence>
<feature type="non-terminal residue" evidence="2">
    <location>
        <position position="1"/>
    </location>
</feature>
<sequence length="101" mass="10586">RLDKLLEERNMQDEIAHRNQILGKANCKCKPGPQGAPGPAGPRGVPGPEGPPGSLEIPGDDDTCLVIVGKCPTGLVSSSGYEKILQPLPEIPLNVCCKSAF</sequence>
<dbReference type="Gene3D" id="1.20.5.320">
    <property type="entry name" value="6-Phosphogluconate Dehydrogenase, domain 3"/>
    <property type="match status" value="1"/>
</dbReference>
<evidence type="ECO:0000256" key="1">
    <source>
        <dbReference type="SAM" id="MobiDB-lite"/>
    </source>
</evidence>
<dbReference type="AlphaFoldDB" id="A0A3P7M6I0"/>
<protein>
    <recommendedName>
        <fullName evidence="4">Nematode cuticle collagen N-terminal domain-containing protein</fullName>
    </recommendedName>
</protein>
<accession>A0A3P7M6I0</accession>
<dbReference type="EMBL" id="UYRX01001729">
    <property type="protein sequence ID" value="VDM92021.1"/>
    <property type="molecule type" value="Genomic_DNA"/>
</dbReference>
<reference evidence="2 3" key="1">
    <citation type="submission" date="2018-08" db="EMBL/GenBank/DDBJ databases">
        <authorList>
            <person name="Laetsch R D."/>
            <person name="Stevens L."/>
            <person name="Kumar S."/>
            <person name="Blaxter L. M."/>
        </authorList>
    </citation>
    <scope>NUCLEOTIDE SEQUENCE [LARGE SCALE GENOMIC DNA]</scope>
</reference>
<evidence type="ECO:0000313" key="3">
    <source>
        <dbReference type="Proteomes" id="UP000277928"/>
    </source>
</evidence>
<dbReference type="Proteomes" id="UP000277928">
    <property type="component" value="Unassembled WGS sequence"/>
</dbReference>
<name>A0A3P7M6I0_LITSI</name>
<dbReference type="OrthoDB" id="5856269at2759"/>
<gene>
    <name evidence="2" type="ORF">NLS_LOCUS9589</name>
</gene>
<dbReference type="OMA" id="ANCKCKP"/>
<organism evidence="2 3">
    <name type="scientific">Litomosoides sigmodontis</name>
    <name type="common">Filarial nematode worm</name>
    <dbReference type="NCBI Taxonomy" id="42156"/>
    <lineage>
        <taxon>Eukaryota</taxon>
        <taxon>Metazoa</taxon>
        <taxon>Ecdysozoa</taxon>
        <taxon>Nematoda</taxon>
        <taxon>Chromadorea</taxon>
        <taxon>Rhabditida</taxon>
        <taxon>Spirurina</taxon>
        <taxon>Spiruromorpha</taxon>
        <taxon>Filarioidea</taxon>
        <taxon>Onchocercidae</taxon>
        <taxon>Litomosoides</taxon>
    </lineage>
</organism>